<dbReference type="EMBL" id="JBHRWO010000012">
    <property type="protein sequence ID" value="MFC3493762.1"/>
    <property type="molecule type" value="Genomic_DNA"/>
</dbReference>
<dbReference type="Pfam" id="PF00583">
    <property type="entry name" value="Acetyltransf_1"/>
    <property type="match status" value="1"/>
</dbReference>
<dbReference type="InterPro" id="IPR050832">
    <property type="entry name" value="Bact_Acetyltransf"/>
</dbReference>
<comment type="caution">
    <text evidence="4">The sequence shown here is derived from an EMBL/GenBank/DDBJ whole genome shotgun (WGS) entry which is preliminary data.</text>
</comment>
<dbReference type="Gene3D" id="3.40.630.30">
    <property type="match status" value="1"/>
</dbReference>
<organism evidence="4 5">
    <name type="scientific">Glycomyces rhizosphaerae</name>
    <dbReference type="NCBI Taxonomy" id="2054422"/>
    <lineage>
        <taxon>Bacteria</taxon>
        <taxon>Bacillati</taxon>
        <taxon>Actinomycetota</taxon>
        <taxon>Actinomycetes</taxon>
        <taxon>Glycomycetales</taxon>
        <taxon>Glycomycetaceae</taxon>
        <taxon>Glycomyces</taxon>
    </lineage>
</organism>
<name>A0ABV7Q1N4_9ACTN</name>
<evidence type="ECO:0000256" key="2">
    <source>
        <dbReference type="ARBA" id="ARBA00023315"/>
    </source>
</evidence>
<evidence type="ECO:0000313" key="4">
    <source>
        <dbReference type="EMBL" id="MFC3493762.1"/>
    </source>
</evidence>
<evidence type="ECO:0000256" key="1">
    <source>
        <dbReference type="ARBA" id="ARBA00022679"/>
    </source>
</evidence>
<keyword evidence="5" id="KW-1185">Reference proteome</keyword>
<dbReference type="PANTHER" id="PTHR43877">
    <property type="entry name" value="AMINOALKYLPHOSPHONATE N-ACETYLTRANSFERASE-RELATED-RELATED"/>
    <property type="match status" value="1"/>
</dbReference>
<dbReference type="SUPFAM" id="SSF55729">
    <property type="entry name" value="Acyl-CoA N-acyltransferases (Nat)"/>
    <property type="match status" value="1"/>
</dbReference>
<dbReference type="EC" id="2.3.-.-" evidence="4"/>
<accession>A0ABV7Q1N4</accession>
<dbReference type="InterPro" id="IPR016181">
    <property type="entry name" value="Acyl_CoA_acyltransferase"/>
</dbReference>
<evidence type="ECO:0000259" key="3">
    <source>
        <dbReference type="PROSITE" id="PS51186"/>
    </source>
</evidence>
<evidence type="ECO:0000313" key="5">
    <source>
        <dbReference type="Proteomes" id="UP001595712"/>
    </source>
</evidence>
<dbReference type="InterPro" id="IPR000182">
    <property type="entry name" value="GNAT_dom"/>
</dbReference>
<feature type="domain" description="N-acetyltransferase" evidence="3">
    <location>
        <begin position="1"/>
        <end position="134"/>
    </location>
</feature>
<sequence length="134" mass="14180">MADLLRQLGYAQDDTAATAARLQAWSDDPSSAALAADLDGTVLGLIAVHICPSFERPGSWARIAALVVADEARGQGVGGRLVTAAEAFAASRGCRAMEVTSSDHREAAHAFYQRRGYTIQTGRSSRFLRDLGDG</sequence>
<reference evidence="5" key="1">
    <citation type="journal article" date="2019" name="Int. J. Syst. Evol. Microbiol.">
        <title>The Global Catalogue of Microorganisms (GCM) 10K type strain sequencing project: providing services to taxonomists for standard genome sequencing and annotation.</title>
        <authorList>
            <consortium name="The Broad Institute Genomics Platform"/>
            <consortium name="The Broad Institute Genome Sequencing Center for Infectious Disease"/>
            <person name="Wu L."/>
            <person name="Ma J."/>
        </authorList>
    </citation>
    <scope>NUCLEOTIDE SEQUENCE [LARGE SCALE GENOMIC DNA]</scope>
    <source>
        <strain evidence="5">CGMCC 4.7396</strain>
    </source>
</reference>
<proteinExistence type="predicted"/>
<dbReference type="PANTHER" id="PTHR43877:SF2">
    <property type="entry name" value="AMINOALKYLPHOSPHONATE N-ACETYLTRANSFERASE-RELATED"/>
    <property type="match status" value="1"/>
</dbReference>
<dbReference type="PROSITE" id="PS51186">
    <property type="entry name" value="GNAT"/>
    <property type="match status" value="1"/>
</dbReference>
<dbReference type="RefSeq" id="WP_387976766.1">
    <property type="nucleotide sequence ID" value="NZ_JBHRWO010000012.1"/>
</dbReference>
<gene>
    <name evidence="4" type="ORF">ACFO8M_14875</name>
</gene>
<dbReference type="CDD" id="cd04301">
    <property type="entry name" value="NAT_SF"/>
    <property type="match status" value="1"/>
</dbReference>
<keyword evidence="2 4" id="KW-0012">Acyltransferase</keyword>
<dbReference type="GO" id="GO:0016746">
    <property type="term" value="F:acyltransferase activity"/>
    <property type="evidence" value="ECO:0007669"/>
    <property type="project" value="UniProtKB-KW"/>
</dbReference>
<protein>
    <submittedName>
        <fullName evidence="4">GNAT family N-acetyltransferase</fullName>
        <ecNumber evidence="4">2.3.-.-</ecNumber>
    </submittedName>
</protein>
<keyword evidence="1 4" id="KW-0808">Transferase</keyword>
<dbReference type="Proteomes" id="UP001595712">
    <property type="component" value="Unassembled WGS sequence"/>
</dbReference>